<dbReference type="EMBL" id="CP137080">
    <property type="protein sequence ID" value="WOQ70811.1"/>
    <property type="molecule type" value="Genomic_DNA"/>
</dbReference>
<dbReference type="RefSeq" id="WP_330171879.1">
    <property type="nucleotide sequence ID" value="NZ_CP137080.1"/>
</dbReference>
<dbReference type="AlphaFoldDB" id="A0AAU0ML47"/>
<organism evidence="1 2">
    <name type="scientific">Microbacterium limosum</name>
    <dbReference type="NCBI Taxonomy" id="3079935"/>
    <lineage>
        <taxon>Bacteria</taxon>
        <taxon>Bacillati</taxon>
        <taxon>Actinomycetota</taxon>
        <taxon>Actinomycetes</taxon>
        <taxon>Micrococcales</taxon>
        <taxon>Microbacteriaceae</taxon>
        <taxon>Microbacterium</taxon>
    </lineage>
</organism>
<dbReference type="Proteomes" id="UP001329313">
    <property type="component" value="Chromosome"/>
</dbReference>
<accession>A0AAU0ML47</accession>
<reference evidence="1 2" key="1">
    <citation type="submission" date="2023-10" db="EMBL/GenBank/DDBJ databases">
        <title>Y20.</title>
        <authorList>
            <person name="Zhang G."/>
            <person name="Ding Y."/>
        </authorList>
    </citation>
    <scope>NUCLEOTIDE SEQUENCE [LARGE SCALE GENOMIC DNA]</scope>
    <source>
        <strain evidence="1 2">Y20</strain>
    </source>
</reference>
<evidence type="ECO:0000313" key="1">
    <source>
        <dbReference type="EMBL" id="WOQ70811.1"/>
    </source>
</evidence>
<sequence>MKNLLWFTFGIVGGFVIAHLVDKNPAGHDALAEIDARIGEFTDRIGEAYRDQESRLGQIVDDAKDAVARAADAAADSARSAE</sequence>
<keyword evidence="2" id="KW-1185">Reference proteome</keyword>
<dbReference type="KEGG" id="mliy:RYJ27_06400"/>
<proteinExistence type="predicted"/>
<evidence type="ECO:0000313" key="2">
    <source>
        <dbReference type="Proteomes" id="UP001329313"/>
    </source>
</evidence>
<gene>
    <name evidence="1" type="ORF">RYJ27_06400</name>
</gene>
<protein>
    <submittedName>
        <fullName evidence="1">ATPase</fullName>
    </submittedName>
</protein>
<name>A0AAU0ML47_9MICO</name>